<dbReference type="EMBL" id="FZOF01000003">
    <property type="protein sequence ID" value="SNS10727.1"/>
    <property type="molecule type" value="Genomic_DNA"/>
</dbReference>
<evidence type="ECO:0000256" key="1">
    <source>
        <dbReference type="SAM" id="MobiDB-lite"/>
    </source>
</evidence>
<protein>
    <submittedName>
        <fullName evidence="2">Uncharacterized protein</fullName>
    </submittedName>
</protein>
<feature type="region of interest" description="Disordered" evidence="1">
    <location>
        <begin position="99"/>
        <end position="264"/>
    </location>
</feature>
<proteinExistence type="predicted"/>
<feature type="region of interest" description="Disordered" evidence="1">
    <location>
        <begin position="1"/>
        <end position="29"/>
    </location>
</feature>
<sequence>MAAPVGGCGFVPRPSGAKRPAADGSVGRTAGRRCAGGFAVGVRAPQRAAFPSAWVSLPSAGADGRFHAFGGWWARPPRPASAAAPGCCRAAGARSGPLAPTCSVEQSPISEVHPPSPVPAGEAPADAGQGGRATHKGWAWYRPSAPADGDETATVRATGPAPASNPRHEPTRTAPRRARDDGKAAQRRLPRPAPRWSAGRGDPPHREAEVAADAAKAGAHIGPRADPHGRGRVGSVGSGNRTGTSSCRRGGLTSSALQGLRSSP</sequence>
<keyword evidence="3" id="KW-1185">Reference proteome</keyword>
<feature type="compositionally biased region" description="Polar residues" evidence="1">
    <location>
        <begin position="252"/>
        <end position="264"/>
    </location>
</feature>
<gene>
    <name evidence="2" type="ORF">SAMN05216252_103161</name>
</gene>
<organism evidence="2 3">
    <name type="scientific">Actinacidiphila glaucinigra</name>
    <dbReference type="NCBI Taxonomy" id="235986"/>
    <lineage>
        <taxon>Bacteria</taxon>
        <taxon>Bacillati</taxon>
        <taxon>Actinomycetota</taxon>
        <taxon>Actinomycetes</taxon>
        <taxon>Kitasatosporales</taxon>
        <taxon>Streptomycetaceae</taxon>
        <taxon>Actinacidiphila</taxon>
    </lineage>
</organism>
<accession>A0A239BRU4</accession>
<evidence type="ECO:0000313" key="3">
    <source>
        <dbReference type="Proteomes" id="UP000198280"/>
    </source>
</evidence>
<dbReference type="AlphaFoldDB" id="A0A239BRU4"/>
<reference evidence="2 3" key="1">
    <citation type="submission" date="2017-06" db="EMBL/GenBank/DDBJ databases">
        <authorList>
            <person name="Kim H.J."/>
            <person name="Triplett B.A."/>
        </authorList>
    </citation>
    <scope>NUCLEOTIDE SEQUENCE [LARGE SCALE GENOMIC DNA]</scope>
    <source>
        <strain evidence="2 3">CGMCC 4.1858</strain>
    </source>
</reference>
<evidence type="ECO:0000313" key="2">
    <source>
        <dbReference type="EMBL" id="SNS10727.1"/>
    </source>
</evidence>
<feature type="compositionally biased region" description="Basic and acidic residues" evidence="1">
    <location>
        <begin position="166"/>
        <end position="184"/>
    </location>
</feature>
<name>A0A239BRU4_9ACTN</name>
<dbReference type="Proteomes" id="UP000198280">
    <property type="component" value="Unassembled WGS sequence"/>
</dbReference>